<accession>A0A1I7KBU3</accession>
<feature type="domain" description="REase associating with pPIWI RE" evidence="2">
    <location>
        <begin position="379"/>
        <end position="487"/>
    </location>
</feature>
<dbReference type="STRING" id="343013.SAMN04489707_10455"/>
<dbReference type="AlphaFoldDB" id="A0A1I7KBU3"/>
<sequence>MTSLTAPSDQPGRRDTPRVTPPAGDWTPWGSQREFLSQAKAILSRVHKRLTWDRMAELAEIEHRALKTYRMPENSPDHRAMPKPVRRQIESLLDQVKAGVQARGSMAFGADANVSVERSPLLGLVAPALAALVVRTAAQLHNEGMGVVVSGVTRRPGTRVGLSAEDRRTIALVSRARLTLGLPDTTAEIHNLLVLCTQPFGDWLPLPEVLDEGLGTVRLIDPEQLMPTLEAEGLAEDVAGLSSLVEEQLFGDFKESLGKLPAAHAESVYTTVRDFVVRHPVVRLHKLEAMLEDVPSAVANRIRTGFYEPLSARLDGSDGVALCAHCGNLAKSHAGGAGWLCTTAACVQNEPTVPRFFEASEEEHFRLTRGLRQYWLEPGIDEIRLFDALKAQGLAPRLYPHRDRVDIDLGARSDIGLDLKAYASPELLGRRLNKKPGGLAHYAQRWLVVPDWLANSTPGYMDRLRGALGGGPIQALTTSQALDRAVALHKNRPGETRA</sequence>
<evidence type="ECO:0000256" key="1">
    <source>
        <dbReference type="SAM" id="MobiDB-lite"/>
    </source>
</evidence>
<keyword evidence="4" id="KW-1185">Reference proteome</keyword>
<proteinExistence type="predicted"/>
<organism evidence="3 4">
    <name type="scientific">Paenacidovorax caeni</name>
    <dbReference type="NCBI Taxonomy" id="343013"/>
    <lineage>
        <taxon>Bacteria</taxon>
        <taxon>Pseudomonadati</taxon>
        <taxon>Pseudomonadota</taxon>
        <taxon>Betaproteobacteria</taxon>
        <taxon>Burkholderiales</taxon>
        <taxon>Comamonadaceae</taxon>
        <taxon>Paenacidovorax</taxon>
    </lineage>
</organism>
<evidence type="ECO:0000313" key="4">
    <source>
        <dbReference type="Proteomes" id="UP000183656"/>
    </source>
</evidence>
<evidence type="ECO:0000259" key="2">
    <source>
        <dbReference type="Pfam" id="PF18154"/>
    </source>
</evidence>
<name>A0A1I7KBU3_9BURK</name>
<gene>
    <name evidence="3" type="ORF">SAMN04489707_10455</name>
</gene>
<dbReference type="InterPro" id="IPR040828">
    <property type="entry name" value="pPIWI_RE_REase"/>
</dbReference>
<reference evidence="3 4" key="1">
    <citation type="submission" date="2016-10" db="EMBL/GenBank/DDBJ databases">
        <authorList>
            <person name="de Groot N.N."/>
        </authorList>
    </citation>
    <scope>NUCLEOTIDE SEQUENCE [LARGE SCALE GENOMIC DNA]</scope>
    <source>
        <strain evidence="3 4">R-24608</strain>
    </source>
</reference>
<feature type="region of interest" description="Disordered" evidence="1">
    <location>
        <begin position="1"/>
        <end position="30"/>
    </location>
</feature>
<dbReference type="Proteomes" id="UP000183656">
    <property type="component" value="Unassembled WGS sequence"/>
</dbReference>
<dbReference type="EMBL" id="FPBX01000045">
    <property type="protein sequence ID" value="SFU94908.1"/>
    <property type="molecule type" value="Genomic_DNA"/>
</dbReference>
<protein>
    <recommendedName>
        <fullName evidence="2">REase associating with pPIWI RE domain-containing protein</fullName>
    </recommendedName>
</protein>
<evidence type="ECO:0000313" key="3">
    <source>
        <dbReference type="EMBL" id="SFU94908.1"/>
    </source>
</evidence>
<dbReference type="Pfam" id="PF18154">
    <property type="entry name" value="pPIWI_RE_REase"/>
    <property type="match status" value="1"/>
</dbReference>
<dbReference type="RefSeq" id="WP_054257695.1">
    <property type="nucleotide sequence ID" value="NZ_CYIG01000050.1"/>
</dbReference>